<feature type="compositionally biased region" description="Basic and acidic residues" evidence="5">
    <location>
        <begin position="1"/>
        <end position="11"/>
    </location>
</feature>
<evidence type="ECO:0000313" key="8">
    <source>
        <dbReference type="Proteomes" id="UP000663760"/>
    </source>
</evidence>
<gene>
    <name evidence="7" type="ORF">SI8410_06008935</name>
</gene>
<dbReference type="PROSITE" id="PS50222">
    <property type="entry name" value="EF_HAND_2"/>
    <property type="match status" value="3"/>
</dbReference>
<dbReference type="AlphaFoldDB" id="A0A7I8KKF8"/>
<feature type="domain" description="EF-hand" evidence="6">
    <location>
        <begin position="31"/>
        <end position="66"/>
    </location>
</feature>
<name>A0A7I8KKF8_SPIIN</name>
<protein>
    <recommendedName>
        <fullName evidence="6">EF-hand domain-containing protein</fullName>
    </recommendedName>
</protein>
<dbReference type="SUPFAM" id="SSF47473">
    <property type="entry name" value="EF-hand"/>
    <property type="match status" value="1"/>
</dbReference>
<evidence type="ECO:0000313" key="7">
    <source>
        <dbReference type="EMBL" id="CAA7398270.1"/>
    </source>
</evidence>
<evidence type="ECO:0000259" key="6">
    <source>
        <dbReference type="PROSITE" id="PS50222"/>
    </source>
</evidence>
<organism evidence="7 8">
    <name type="scientific">Spirodela intermedia</name>
    <name type="common">Intermediate duckweed</name>
    <dbReference type="NCBI Taxonomy" id="51605"/>
    <lineage>
        <taxon>Eukaryota</taxon>
        <taxon>Viridiplantae</taxon>
        <taxon>Streptophyta</taxon>
        <taxon>Embryophyta</taxon>
        <taxon>Tracheophyta</taxon>
        <taxon>Spermatophyta</taxon>
        <taxon>Magnoliopsida</taxon>
        <taxon>Liliopsida</taxon>
        <taxon>Araceae</taxon>
        <taxon>Lemnoideae</taxon>
        <taxon>Spirodela</taxon>
    </lineage>
</organism>
<accession>A0A7I8KKF8</accession>
<keyword evidence="8" id="KW-1185">Reference proteome</keyword>
<dbReference type="InterPro" id="IPR039647">
    <property type="entry name" value="EF_hand_pair_protein_CML-like"/>
</dbReference>
<dbReference type="InterPro" id="IPR002048">
    <property type="entry name" value="EF_hand_dom"/>
</dbReference>
<evidence type="ECO:0000256" key="5">
    <source>
        <dbReference type="SAM" id="MobiDB-lite"/>
    </source>
</evidence>
<dbReference type="Gene3D" id="1.10.238.10">
    <property type="entry name" value="EF-hand"/>
    <property type="match status" value="2"/>
</dbReference>
<dbReference type="OrthoDB" id="26525at2759"/>
<dbReference type="EMBL" id="LR746269">
    <property type="protein sequence ID" value="CAA7398270.1"/>
    <property type="molecule type" value="Genomic_DNA"/>
</dbReference>
<evidence type="ECO:0000256" key="1">
    <source>
        <dbReference type="ARBA" id="ARBA00003291"/>
    </source>
</evidence>
<dbReference type="PROSITE" id="PS00018">
    <property type="entry name" value="EF_HAND_1"/>
    <property type="match status" value="3"/>
</dbReference>
<feature type="domain" description="EF-hand" evidence="6">
    <location>
        <begin position="116"/>
        <end position="151"/>
    </location>
</feature>
<keyword evidence="3" id="KW-0677">Repeat</keyword>
<dbReference type="Proteomes" id="UP000663760">
    <property type="component" value="Chromosome 6"/>
</dbReference>
<dbReference type="FunFam" id="1.10.238.10:FF:000089">
    <property type="entry name" value="calmodulin-like protein 3"/>
    <property type="match status" value="1"/>
</dbReference>
<proteinExistence type="predicted"/>
<dbReference type="CDD" id="cd00051">
    <property type="entry name" value="EFh"/>
    <property type="match status" value="1"/>
</dbReference>
<dbReference type="InterPro" id="IPR011992">
    <property type="entry name" value="EF-hand-dom_pair"/>
</dbReference>
<evidence type="ECO:0000256" key="4">
    <source>
        <dbReference type="ARBA" id="ARBA00022837"/>
    </source>
</evidence>
<feature type="region of interest" description="Disordered" evidence="5">
    <location>
        <begin position="1"/>
        <end position="24"/>
    </location>
</feature>
<keyword evidence="2" id="KW-0479">Metal-binding</keyword>
<sequence>MVRSEEPEKKPAAAPPPERAGKSFRLRSSSLNTIRLRRVFDLFDQNGDGEITLPELDRALARLGLEEGGAKELESAVTAFIKPGHEGLGFEDFTGLHQSLGDALFGVAVADEEAAEVEEELAEAFRVFDENGDGFISAKELQSVLGKLGLSEGRDITRVCEMISSVDRDHDGRVDFSEFKNMMVSISARSS</sequence>
<comment type="function">
    <text evidence="1">Potential calcium sensor.</text>
</comment>
<evidence type="ECO:0000256" key="3">
    <source>
        <dbReference type="ARBA" id="ARBA00022737"/>
    </source>
</evidence>
<keyword evidence="4" id="KW-0106">Calcium</keyword>
<dbReference type="Pfam" id="PF13499">
    <property type="entry name" value="EF-hand_7"/>
    <property type="match status" value="1"/>
</dbReference>
<dbReference type="InterPro" id="IPR018247">
    <property type="entry name" value="EF_Hand_1_Ca_BS"/>
</dbReference>
<dbReference type="PANTHER" id="PTHR10891">
    <property type="entry name" value="EF-HAND CALCIUM-BINDING DOMAIN CONTAINING PROTEIN"/>
    <property type="match status" value="1"/>
</dbReference>
<reference evidence="7" key="1">
    <citation type="submission" date="2020-02" db="EMBL/GenBank/DDBJ databases">
        <authorList>
            <person name="Scholz U."/>
            <person name="Mascher M."/>
            <person name="Fiebig A."/>
        </authorList>
    </citation>
    <scope>NUCLEOTIDE SEQUENCE</scope>
</reference>
<dbReference type="Pfam" id="PF13405">
    <property type="entry name" value="EF-hand_6"/>
    <property type="match status" value="1"/>
</dbReference>
<dbReference type="GO" id="GO:0005509">
    <property type="term" value="F:calcium ion binding"/>
    <property type="evidence" value="ECO:0007669"/>
    <property type="project" value="InterPro"/>
</dbReference>
<evidence type="ECO:0000256" key="2">
    <source>
        <dbReference type="ARBA" id="ARBA00022723"/>
    </source>
</evidence>
<dbReference type="SMART" id="SM00054">
    <property type="entry name" value="EFh"/>
    <property type="match status" value="3"/>
</dbReference>
<feature type="domain" description="EF-hand" evidence="6">
    <location>
        <begin position="154"/>
        <end position="189"/>
    </location>
</feature>